<keyword evidence="1" id="KW-0812">Transmembrane</keyword>
<keyword evidence="1" id="KW-1133">Transmembrane helix</keyword>
<organism evidence="2 3">
    <name type="scientific">Phialemonium thermophilum</name>
    <dbReference type="NCBI Taxonomy" id="223376"/>
    <lineage>
        <taxon>Eukaryota</taxon>
        <taxon>Fungi</taxon>
        <taxon>Dikarya</taxon>
        <taxon>Ascomycota</taxon>
        <taxon>Pezizomycotina</taxon>
        <taxon>Sordariomycetes</taxon>
        <taxon>Sordariomycetidae</taxon>
        <taxon>Cephalothecales</taxon>
        <taxon>Cephalothecaceae</taxon>
        <taxon>Phialemonium</taxon>
    </lineage>
</organism>
<dbReference type="Proteomes" id="UP001586593">
    <property type="component" value="Unassembled WGS sequence"/>
</dbReference>
<dbReference type="EMBL" id="JAZHXJ010000355">
    <property type="protein sequence ID" value="KAL1863951.1"/>
    <property type="molecule type" value="Genomic_DNA"/>
</dbReference>
<feature type="transmembrane region" description="Helical" evidence="1">
    <location>
        <begin position="129"/>
        <end position="152"/>
    </location>
</feature>
<name>A0ABR3WKB3_9PEZI</name>
<sequence length="188" mass="20598">MPFNPSQGITRGESRLRRALKAAPLALLGPVCLGALLALFPLAGLVEILRVGRFPDNQGGWIRIPKRMLGVPGLDAILRRASVVLSPSALDLDPGAHDRTLTFLVDSGLVYTIMLVESSRRANRPTPMYLPNIFASLATHGIGVFFPIYYLVHYTWSPVSVFAAADMRLVDRCFTLALLPSAFEARRL</sequence>
<accession>A0ABR3WKB3</accession>
<keyword evidence="1" id="KW-0472">Membrane</keyword>
<evidence type="ECO:0000256" key="1">
    <source>
        <dbReference type="SAM" id="Phobius"/>
    </source>
</evidence>
<keyword evidence="3" id="KW-1185">Reference proteome</keyword>
<evidence type="ECO:0000313" key="2">
    <source>
        <dbReference type="EMBL" id="KAL1863951.1"/>
    </source>
</evidence>
<reference evidence="2 3" key="1">
    <citation type="journal article" date="2024" name="Commun. Biol.">
        <title>Comparative genomic analysis of thermophilic fungi reveals convergent evolutionary adaptations and gene losses.</title>
        <authorList>
            <person name="Steindorff A.S."/>
            <person name="Aguilar-Pontes M.V."/>
            <person name="Robinson A.J."/>
            <person name="Andreopoulos B."/>
            <person name="LaButti K."/>
            <person name="Kuo A."/>
            <person name="Mondo S."/>
            <person name="Riley R."/>
            <person name="Otillar R."/>
            <person name="Haridas S."/>
            <person name="Lipzen A."/>
            <person name="Grimwood J."/>
            <person name="Schmutz J."/>
            <person name="Clum A."/>
            <person name="Reid I.D."/>
            <person name="Moisan M.C."/>
            <person name="Butler G."/>
            <person name="Nguyen T.T.M."/>
            <person name="Dewar K."/>
            <person name="Conant G."/>
            <person name="Drula E."/>
            <person name="Henrissat B."/>
            <person name="Hansel C."/>
            <person name="Singer S."/>
            <person name="Hutchinson M.I."/>
            <person name="de Vries R.P."/>
            <person name="Natvig D.O."/>
            <person name="Powell A.J."/>
            <person name="Tsang A."/>
            <person name="Grigoriev I.V."/>
        </authorList>
    </citation>
    <scope>NUCLEOTIDE SEQUENCE [LARGE SCALE GENOMIC DNA]</scope>
    <source>
        <strain evidence="2 3">ATCC 24622</strain>
    </source>
</reference>
<gene>
    <name evidence="2" type="ORF">VTK73DRAFT_6308</name>
</gene>
<evidence type="ECO:0000313" key="3">
    <source>
        <dbReference type="Proteomes" id="UP001586593"/>
    </source>
</evidence>
<comment type="caution">
    <text evidence="2">The sequence shown here is derived from an EMBL/GenBank/DDBJ whole genome shotgun (WGS) entry which is preliminary data.</text>
</comment>
<feature type="transmembrane region" description="Helical" evidence="1">
    <location>
        <begin position="25"/>
        <end position="46"/>
    </location>
</feature>
<protein>
    <submittedName>
        <fullName evidence="2">Uncharacterized protein</fullName>
    </submittedName>
</protein>
<proteinExistence type="predicted"/>